<evidence type="ECO:0000256" key="5">
    <source>
        <dbReference type="SAM" id="Phobius"/>
    </source>
</evidence>
<keyword evidence="8" id="KW-1185">Reference proteome</keyword>
<feature type="transmembrane region" description="Helical" evidence="5">
    <location>
        <begin position="167"/>
        <end position="187"/>
    </location>
</feature>
<dbReference type="Pfam" id="PF00664">
    <property type="entry name" value="ABC_membrane"/>
    <property type="match status" value="1"/>
</dbReference>
<dbReference type="InterPro" id="IPR011527">
    <property type="entry name" value="ABC1_TM_dom"/>
</dbReference>
<dbReference type="RefSeq" id="WP_058738622.1">
    <property type="nucleotide sequence ID" value="NZ_CP011266.1"/>
</dbReference>
<dbReference type="GO" id="GO:0016020">
    <property type="term" value="C:membrane"/>
    <property type="evidence" value="ECO:0007669"/>
    <property type="project" value="UniProtKB-SubCell"/>
</dbReference>
<feature type="transmembrane region" description="Helical" evidence="5">
    <location>
        <begin position="68"/>
        <end position="85"/>
    </location>
</feature>
<dbReference type="AlphaFoldDB" id="A0A0U3DK01"/>
<evidence type="ECO:0000256" key="1">
    <source>
        <dbReference type="ARBA" id="ARBA00004141"/>
    </source>
</evidence>
<feature type="domain" description="ABC transmembrane type-1" evidence="6">
    <location>
        <begin position="26"/>
        <end position="312"/>
    </location>
</feature>
<dbReference type="EMBL" id="CP011266">
    <property type="protein sequence ID" value="ALT68294.1"/>
    <property type="molecule type" value="Genomic_DNA"/>
</dbReference>
<comment type="subcellular location">
    <subcellularLocation>
        <location evidence="1">Membrane</location>
        <topology evidence="1">Multi-pass membrane protein</topology>
    </subcellularLocation>
</comment>
<dbReference type="PANTHER" id="PTHR43394:SF1">
    <property type="entry name" value="ATP-BINDING CASSETTE SUB-FAMILY B MEMBER 10, MITOCHONDRIAL"/>
    <property type="match status" value="1"/>
</dbReference>
<dbReference type="Pfam" id="PF00005">
    <property type="entry name" value="ABC_tran"/>
    <property type="match status" value="1"/>
</dbReference>
<dbReference type="PANTHER" id="PTHR43394">
    <property type="entry name" value="ATP-DEPENDENT PERMEASE MDL1, MITOCHONDRIAL"/>
    <property type="match status" value="1"/>
</dbReference>
<reference evidence="7 8" key="1">
    <citation type="submission" date="2015-04" db="EMBL/GenBank/DDBJ databases">
        <title>The complete genome sequence of the rumen methanogen Methanobrevibacter millerae SM9.</title>
        <authorList>
            <person name="Leahy S.C."/>
            <person name="Kelly W.J."/>
            <person name="Pacheco D.M."/>
            <person name="Li D."/>
            <person name="Altermann E."/>
            <person name="Attwood G.T."/>
        </authorList>
    </citation>
    <scope>NUCLEOTIDE SEQUENCE [LARGE SCALE GENOMIC DNA]</scope>
    <source>
        <strain evidence="7 8">SM9</strain>
    </source>
</reference>
<keyword evidence="3 5" id="KW-1133">Transmembrane helix</keyword>
<dbReference type="PATRIC" id="fig|230361.4.peg.513"/>
<dbReference type="Gene3D" id="3.40.50.300">
    <property type="entry name" value="P-loop containing nucleotide triphosphate hydrolases"/>
    <property type="match status" value="1"/>
</dbReference>
<proteinExistence type="predicted"/>
<dbReference type="Gene3D" id="1.20.1560.10">
    <property type="entry name" value="ABC transporter type 1, transmembrane domain"/>
    <property type="match status" value="1"/>
</dbReference>
<dbReference type="GO" id="GO:0005524">
    <property type="term" value="F:ATP binding"/>
    <property type="evidence" value="ECO:0007669"/>
    <property type="project" value="UniProtKB-KW"/>
</dbReference>
<organism evidence="7 8">
    <name type="scientific">Methanobrevibacter millerae</name>
    <dbReference type="NCBI Taxonomy" id="230361"/>
    <lineage>
        <taxon>Archaea</taxon>
        <taxon>Methanobacteriati</taxon>
        <taxon>Methanobacteriota</taxon>
        <taxon>Methanomada group</taxon>
        <taxon>Methanobacteria</taxon>
        <taxon>Methanobacteriales</taxon>
        <taxon>Methanobacteriaceae</taxon>
        <taxon>Methanobrevibacter</taxon>
    </lineage>
</organism>
<evidence type="ECO:0000256" key="2">
    <source>
        <dbReference type="ARBA" id="ARBA00022692"/>
    </source>
</evidence>
<dbReference type="InterPro" id="IPR027417">
    <property type="entry name" value="P-loop_NTPase"/>
</dbReference>
<dbReference type="KEGG" id="mmil:sm9_0493"/>
<name>A0A0U3DK01_9EURY</name>
<accession>A0A0U3DK01</accession>
<gene>
    <name evidence="7" type="ORF">sm9_0493</name>
</gene>
<dbReference type="InterPro" id="IPR003439">
    <property type="entry name" value="ABC_transporter-like_ATP-bd"/>
</dbReference>
<evidence type="ECO:0000256" key="3">
    <source>
        <dbReference type="ARBA" id="ARBA00022989"/>
    </source>
</evidence>
<keyword evidence="4 5" id="KW-0472">Membrane</keyword>
<feature type="transmembrane region" description="Helical" evidence="5">
    <location>
        <begin position="139"/>
        <end position="161"/>
    </location>
</feature>
<dbReference type="Proteomes" id="UP000067738">
    <property type="component" value="Chromosome"/>
</dbReference>
<evidence type="ECO:0000259" key="6">
    <source>
        <dbReference type="PROSITE" id="PS50929"/>
    </source>
</evidence>
<dbReference type="GeneID" id="26735470"/>
<dbReference type="SUPFAM" id="SSF52540">
    <property type="entry name" value="P-loop containing nucleoside triphosphate hydrolases"/>
    <property type="match status" value="1"/>
</dbReference>
<dbReference type="SUPFAM" id="SSF90123">
    <property type="entry name" value="ABC transporter transmembrane region"/>
    <property type="match status" value="1"/>
</dbReference>
<dbReference type="InterPro" id="IPR036640">
    <property type="entry name" value="ABC1_TM_sf"/>
</dbReference>
<evidence type="ECO:0000256" key="4">
    <source>
        <dbReference type="ARBA" id="ARBA00023136"/>
    </source>
</evidence>
<keyword evidence="7" id="KW-0067">ATP-binding</keyword>
<dbReference type="PROSITE" id="PS50929">
    <property type="entry name" value="ABC_TM1F"/>
    <property type="match status" value="1"/>
</dbReference>
<keyword evidence="2 5" id="KW-0812">Transmembrane</keyword>
<dbReference type="OrthoDB" id="76785at2157"/>
<protein>
    <submittedName>
        <fullName evidence="7">ABC transporter ATP-binding/permease protein</fullName>
    </submittedName>
</protein>
<evidence type="ECO:0000313" key="8">
    <source>
        <dbReference type="Proteomes" id="UP000067738"/>
    </source>
</evidence>
<feature type="transmembrane region" description="Helical" evidence="5">
    <location>
        <begin position="21"/>
        <end position="42"/>
    </location>
</feature>
<sequence length="534" mass="61551">MVYKYSTRQLTSKLINLLKDYKYQILAAIIMMVISVVLSVYAPKLVGKLINSLMRYALDLSDAPSKTLYNDIILIVILFAASYLIRIPTNRIMAKTSESVVQKLRNQLYAKLSYINIDKSEFDGYIMSRLNNDVPNLKAFISNTIILFLSDITIIIFVLWMSSDIDFKLSGILFALVIVYPLVIYPFHKKTRNYYKIHQNDLGNIMGFIGDFLKNRKMIESFNSEEYSRKRFREYNVKQKDSYKKSRFYTEIMYPVNSFITITLQVILYVYGGYLVYTGSIDMGTFTTFVLYYQLMKKPIISIGNTLNSIRTSYACLDRIYEILDMPEKRKKEFPEVDGINEIKFENISYCEIKDFNLKIMPGEHVSLTGDNRNNLIKIFLGLLEAENGSVRVNDFDLSQYDINSNKNLIGVSTEENYVFDGTVKENIICGDEFDPEEVIGVCELIGLHSLIEKFPDKYETKISYDSNNISTHERKLICIARALIHDPELLIIDYNNNLGVDLLIKIIESRTAIVLAPDDDVGDMLNMKTLSLN</sequence>
<dbReference type="GO" id="GO:0016887">
    <property type="term" value="F:ATP hydrolysis activity"/>
    <property type="evidence" value="ECO:0007669"/>
    <property type="project" value="InterPro"/>
</dbReference>
<dbReference type="InterPro" id="IPR039421">
    <property type="entry name" value="Type_1_exporter"/>
</dbReference>
<keyword evidence="7" id="KW-0547">Nucleotide-binding</keyword>
<evidence type="ECO:0000313" key="7">
    <source>
        <dbReference type="EMBL" id="ALT68294.1"/>
    </source>
</evidence>
<feature type="transmembrane region" description="Helical" evidence="5">
    <location>
        <begin position="248"/>
        <end position="268"/>
    </location>
</feature>
<dbReference type="GO" id="GO:0015421">
    <property type="term" value="F:ABC-type oligopeptide transporter activity"/>
    <property type="evidence" value="ECO:0007669"/>
    <property type="project" value="TreeGrafter"/>
</dbReference>